<dbReference type="EMBL" id="JABCKV010000002">
    <property type="protein sequence ID" value="KAG5648564.1"/>
    <property type="molecule type" value="Genomic_DNA"/>
</dbReference>
<reference evidence="2" key="1">
    <citation type="submission" date="2020-07" db="EMBL/GenBank/DDBJ databases">
        <authorList>
            <person name="Nieuwenhuis M."/>
            <person name="Van De Peppel L.J.J."/>
        </authorList>
    </citation>
    <scope>NUCLEOTIDE SEQUENCE</scope>
    <source>
        <strain evidence="2">AP01</strain>
        <tissue evidence="2">Mycelium</tissue>
    </source>
</reference>
<proteinExistence type="predicted"/>
<feature type="region of interest" description="Disordered" evidence="1">
    <location>
        <begin position="143"/>
        <end position="167"/>
    </location>
</feature>
<evidence type="ECO:0000313" key="3">
    <source>
        <dbReference type="Proteomes" id="UP000775547"/>
    </source>
</evidence>
<comment type="caution">
    <text evidence="2">The sequence shown here is derived from an EMBL/GenBank/DDBJ whole genome shotgun (WGS) entry which is preliminary data.</text>
</comment>
<sequence length="331" mass="35311">MAYKDSVGHVHQEAGILNKGNALETDGAVLAAPTREEASPECTSTPMSPVDEPQSHETTSSESSITPIISTTTPERHLAALTSQNILLRHRVDTLESLLSCVRRELGTVKRALGPWAMAKEQGQGLASRDTGSYFSTELPLSAQPASASTSTGPVNAEGAAPPTHLQPVETFNLSPQAPYPHPWQYGNGSTAPPHMPPTDSLARYFPAEVEDISLSARQRQAVRAHHASSSVEFPGPHPRQGYEMFTSANNVANAHLHLPPPPPLVAPLNLGTTLEGTLHGLRESVVGLAVSVDSLGRRQEIALTNETTRMAEEVGGLRAGLHGLRMQVRV</sequence>
<organism evidence="2 3">
    <name type="scientific">Asterophora parasitica</name>
    <dbReference type="NCBI Taxonomy" id="117018"/>
    <lineage>
        <taxon>Eukaryota</taxon>
        <taxon>Fungi</taxon>
        <taxon>Dikarya</taxon>
        <taxon>Basidiomycota</taxon>
        <taxon>Agaricomycotina</taxon>
        <taxon>Agaricomycetes</taxon>
        <taxon>Agaricomycetidae</taxon>
        <taxon>Agaricales</taxon>
        <taxon>Tricholomatineae</taxon>
        <taxon>Lyophyllaceae</taxon>
        <taxon>Asterophora</taxon>
    </lineage>
</organism>
<feature type="compositionally biased region" description="Low complexity" evidence="1">
    <location>
        <begin position="57"/>
        <end position="72"/>
    </location>
</feature>
<feature type="compositionally biased region" description="Polar residues" evidence="1">
    <location>
        <begin position="144"/>
        <end position="154"/>
    </location>
</feature>
<evidence type="ECO:0000256" key="1">
    <source>
        <dbReference type="SAM" id="MobiDB-lite"/>
    </source>
</evidence>
<gene>
    <name evidence="2" type="ORF">DXG03_003175</name>
</gene>
<reference evidence="2" key="2">
    <citation type="submission" date="2021-10" db="EMBL/GenBank/DDBJ databases">
        <title>Phylogenomics reveals ancestral predisposition of the termite-cultivated fungus Termitomyces towards a domesticated lifestyle.</title>
        <authorList>
            <person name="Auxier B."/>
            <person name="Grum-Grzhimaylo A."/>
            <person name="Cardenas M.E."/>
            <person name="Lodge J.D."/>
            <person name="Laessoe T."/>
            <person name="Pedersen O."/>
            <person name="Smith M.E."/>
            <person name="Kuyper T.W."/>
            <person name="Franco-Molano E.A."/>
            <person name="Baroni T.J."/>
            <person name="Aanen D.K."/>
        </authorList>
    </citation>
    <scope>NUCLEOTIDE SEQUENCE</scope>
    <source>
        <strain evidence="2">AP01</strain>
        <tissue evidence="2">Mycelium</tissue>
    </source>
</reference>
<protein>
    <submittedName>
        <fullName evidence="2">Uncharacterized protein</fullName>
    </submittedName>
</protein>
<dbReference type="OrthoDB" id="1630758at2759"/>
<name>A0A9P7GDI6_9AGAR</name>
<dbReference type="Proteomes" id="UP000775547">
    <property type="component" value="Unassembled WGS sequence"/>
</dbReference>
<feature type="region of interest" description="Disordered" evidence="1">
    <location>
        <begin position="32"/>
        <end position="72"/>
    </location>
</feature>
<dbReference type="AlphaFoldDB" id="A0A9P7GDI6"/>
<accession>A0A9P7GDI6</accession>
<keyword evidence="3" id="KW-1185">Reference proteome</keyword>
<evidence type="ECO:0000313" key="2">
    <source>
        <dbReference type="EMBL" id="KAG5648564.1"/>
    </source>
</evidence>